<evidence type="ECO:0000313" key="2">
    <source>
        <dbReference type="EMBL" id="MFC5753387.1"/>
    </source>
</evidence>
<protein>
    <submittedName>
        <fullName evidence="2">Uncharacterized protein</fullName>
    </submittedName>
</protein>
<evidence type="ECO:0000313" key="3">
    <source>
        <dbReference type="Proteomes" id="UP001596074"/>
    </source>
</evidence>
<feature type="region of interest" description="Disordered" evidence="1">
    <location>
        <begin position="1"/>
        <end position="27"/>
    </location>
</feature>
<dbReference type="Proteomes" id="UP001596074">
    <property type="component" value="Unassembled WGS sequence"/>
</dbReference>
<reference evidence="3" key="1">
    <citation type="journal article" date="2019" name="Int. J. Syst. Evol. Microbiol.">
        <title>The Global Catalogue of Microorganisms (GCM) 10K type strain sequencing project: providing services to taxonomists for standard genome sequencing and annotation.</title>
        <authorList>
            <consortium name="The Broad Institute Genomics Platform"/>
            <consortium name="The Broad Institute Genome Sequencing Center for Infectious Disease"/>
            <person name="Wu L."/>
            <person name="Ma J."/>
        </authorList>
    </citation>
    <scope>NUCLEOTIDE SEQUENCE [LARGE SCALE GENOMIC DNA]</scope>
    <source>
        <strain evidence="3">KCTC 42087</strain>
    </source>
</reference>
<organism evidence="2 3">
    <name type="scientific">Actinomadura rugatobispora</name>
    <dbReference type="NCBI Taxonomy" id="1994"/>
    <lineage>
        <taxon>Bacteria</taxon>
        <taxon>Bacillati</taxon>
        <taxon>Actinomycetota</taxon>
        <taxon>Actinomycetes</taxon>
        <taxon>Streptosporangiales</taxon>
        <taxon>Thermomonosporaceae</taxon>
        <taxon>Actinomadura</taxon>
    </lineage>
</organism>
<keyword evidence="3" id="KW-1185">Reference proteome</keyword>
<feature type="compositionally biased region" description="Basic and acidic residues" evidence="1">
    <location>
        <begin position="103"/>
        <end position="120"/>
    </location>
</feature>
<gene>
    <name evidence="2" type="ORF">ACFPZN_47875</name>
</gene>
<dbReference type="RefSeq" id="WP_378290353.1">
    <property type="nucleotide sequence ID" value="NZ_JBHSON010000111.1"/>
</dbReference>
<proteinExistence type="predicted"/>
<feature type="region of interest" description="Disordered" evidence="1">
    <location>
        <begin position="103"/>
        <end position="139"/>
    </location>
</feature>
<dbReference type="EMBL" id="JBHSON010000111">
    <property type="protein sequence ID" value="MFC5753387.1"/>
    <property type="molecule type" value="Genomic_DNA"/>
</dbReference>
<comment type="caution">
    <text evidence="2">The sequence shown here is derived from an EMBL/GenBank/DDBJ whole genome shotgun (WGS) entry which is preliminary data.</text>
</comment>
<accession>A0ABW1AFU6</accession>
<evidence type="ECO:0000256" key="1">
    <source>
        <dbReference type="SAM" id="MobiDB-lite"/>
    </source>
</evidence>
<sequence length="139" mass="15179">MATNENRPGDQTGAVEDERPGRQDVTSSLRQSVVMAAEMLSQAADRERAIFEMAWAEGYRDGFETGAEVGRGQAENAMERAWSDLAAKIRRTASTPKHAELELIRWDGRREDFGRPRPGDHPGGPKPWNGAGAGQESAA</sequence>
<name>A0ABW1AFU6_9ACTN</name>